<proteinExistence type="predicted"/>
<comment type="caution">
    <text evidence="2">The sequence shown here is derived from an EMBL/GenBank/DDBJ whole genome shotgun (WGS) entry which is preliminary data.</text>
</comment>
<evidence type="ECO:0000313" key="2">
    <source>
        <dbReference type="EMBL" id="MDO7867579.1"/>
    </source>
</evidence>
<dbReference type="RefSeq" id="WP_305026970.1">
    <property type="nucleotide sequence ID" value="NZ_JAUQTA010000001.1"/>
</dbReference>
<feature type="transmembrane region" description="Helical" evidence="1">
    <location>
        <begin position="6"/>
        <end position="25"/>
    </location>
</feature>
<organism evidence="2 3">
    <name type="scientific">Nocardioides jiangxiensis</name>
    <dbReference type="NCBI Taxonomy" id="3064524"/>
    <lineage>
        <taxon>Bacteria</taxon>
        <taxon>Bacillati</taxon>
        <taxon>Actinomycetota</taxon>
        <taxon>Actinomycetes</taxon>
        <taxon>Propionibacteriales</taxon>
        <taxon>Nocardioidaceae</taxon>
        <taxon>Nocardioides</taxon>
    </lineage>
</organism>
<evidence type="ECO:0008006" key="4">
    <source>
        <dbReference type="Google" id="ProtNLM"/>
    </source>
</evidence>
<reference evidence="2 3" key="1">
    <citation type="submission" date="2023-07" db="EMBL/GenBank/DDBJ databases">
        <title>Nocardioides sp. nov WY-20 isolated from soil.</title>
        <authorList>
            <person name="Liu B."/>
            <person name="Wan Y."/>
        </authorList>
    </citation>
    <scope>NUCLEOTIDE SEQUENCE [LARGE SCALE GENOMIC DNA]</scope>
    <source>
        <strain evidence="2 3">WY-20</strain>
    </source>
</reference>
<feature type="transmembrane region" description="Helical" evidence="1">
    <location>
        <begin position="95"/>
        <end position="113"/>
    </location>
</feature>
<sequence>MDFVRHLILVVHLVAFAALLGGLLGQAKAAQKAIHTSTIWGARIVFVAGLALAGLVSADDDADVSNAKLAVKLVVALVVVGLLEARRRKGLSDGLYWLVTGLVVANVCVAVLWR</sequence>
<protein>
    <recommendedName>
        <fullName evidence="4">Integral membrane protein</fullName>
    </recommendedName>
</protein>
<accession>A0ABT9AYK4</accession>
<evidence type="ECO:0000313" key="3">
    <source>
        <dbReference type="Proteomes" id="UP001233314"/>
    </source>
</evidence>
<keyword evidence="1" id="KW-1133">Transmembrane helix</keyword>
<feature type="transmembrane region" description="Helical" evidence="1">
    <location>
        <begin position="37"/>
        <end position="58"/>
    </location>
</feature>
<keyword evidence="1" id="KW-0472">Membrane</keyword>
<dbReference type="EMBL" id="JAUQTA010000001">
    <property type="protein sequence ID" value="MDO7867579.1"/>
    <property type="molecule type" value="Genomic_DNA"/>
</dbReference>
<gene>
    <name evidence="2" type="ORF">Q5722_04265</name>
</gene>
<dbReference type="Proteomes" id="UP001233314">
    <property type="component" value="Unassembled WGS sequence"/>
</dbReference>
<evidence type="ECO:0000256" key="1">
    <source>
        <dbReference type="SAM" id="Phobius"/>
    </source>
</evidence>
<keyword evidence="1" id="KW-0812">Transmembrane</keyword>
<name>A0ABT9AYK4_9ACTN</name>
<keyword evidence="3" id="KW-1185">Reference proteome</keyword>